<reference evidence="3 4" key="1">
    <citation type="submission" date="2018-05" db="EMBL/GenBank/DDBJ databases">
        <title>A metagenomic window into the 2 km-deep terrestrial subsurface aquifer revealed taxonomically and functionally diverse microbial community comprising novel uncultured bacterial lineages.</title>
        <authorList>
            <person name="Kadnikov V.V."/>
            <person name="Mardanov A.V."/>
            <person name="Beletsky A.V."/>
            <person name="Banks D."/>
            <person name="Pimenov N.V."/>
            <person name="Frank Y.A."/>
            <person name="Karnachuk O.V."/>
            <person name="Ravin N.V."/>
        </authorList>
    </citation>
    <scope>NUCLEOTIDE SEQUENCE [LARGE SCALE GENOMIC DNA]</scope>
    <source>
        <strain evidence="3">BY</strain>
    </source>
</reference>
<evidence type="ECO:0000313" key="3">
    <source>
        <dbReference type="EMBL" id="AXA36714.1"/>
    </source>
</evidence>
<organism evidence="3 4">
    <name type="scientific">Sumerlaea chitinivorans</name>
    <dbReference type="NCBI Taxonomy" id="2250252"/>
    <lineage>
        <taxon>Bacteria</taxon>
        <taxon>Candidatus Sumerlaeota</taxon>
        <taxon>Candidatus Sumerlaeia</taxon>
        <taxon>Candidatus Sumerlaeales</taxon>
        <taxon>Candidatus Sumerlaeaceae</taxon>
        <taxon>Candidatus Sumerlaea</taxon>
    </lineage>
</organism>
<keyword evidence="1" id="KW-0812">Transmembrane</keyword>
<protein>
    <submittedName>
        <fullName evidence="3">Glycosyl transferase, family 2</fullName>
    </submittedName>
</protein>
<dbReference type="InterPro" id="IPR001173">
    <property type="entry name" value="Glyco_trans_2-like"/>
</dbReference>
<feature type="domain" description="Glycosyltransferase 2-like" evidence="2">
    <location>
        <begin position="14"/>
        <end position="169"/>
    </location>
</feature>
<feature type="transmembrane region" description="Helical" evidence="1">
    <location>
        <begin position="238"/>
        <end position="259"/>
    </location>
</feature>
<sequence>MSEQSTERAAPAVSIVLPAYNEEEAVGKVIADVKRTMDATDYSYEILVVDDCSTDRTAQVAEQAGARVIRHSINRGSGAARRTGIRAARGEIIVMLDADGTYDAASIPKLLEWFPEYDQVNGARTSEQGTLKPLRILAKEFIRRLAEYLAGTQIPDLNTGLKAFKRSVMLRYLWVLPDGFSCVTTMTLAFLTNGYRVKYIPTPYYPRIGKSKFHPLTDTANYLATVVRMITYFRPLRVYGPLAGILLGTGILKSAYDLLRPQKHSLEESDIILVAAGILIGAIGLLADLIVAQRRNDAE</sequence>
<dbReference type="GO" id="GO:0016740">
    <property type="term" value="F:transferase activity"/>
    <property type="evidence" value="ECO:0007669"/>
    <property type="project" value="UniProtKB-KW"/>
</dbReference>
<dbReference type="AlphaFoldDB" id="A0A2Z4Y691"/>
<dbReference type="EMBL" id="CP030759">
    <property type="protein sequence ID" value="AXA36714.1"/>
    <property type="molecule type" value="Genomic_DNA"/>
</dbReference>
<dbReference type="PANTHER" id="PTHR48090:SF7">
    <property type="entry name" value="RFBJ PROTEIN"/>
    <property type="match status" value="1"/>
</dbReference>
<dbReference type="InterPro" id="IPR050256">
    <property type="entry name" value="Glycosyltransferase_2"/>
</dbReference>
<evidence type="ECO:0000256" key="1">
    <source>
        <dbReference type="SAM" id="Phobius"/>
    </source>
</evidence>
<keyword evidence="1" id="KW-1133">Transmembrane helix</keyword>
<dbReference type="KEGG" id="schv:BRCON_1937"/>
<dbReference type="PANTHER" id="PTHR48090">
    <property type="entry name" value="UNDECAPRENYL-PHOSPHATE 4-DEOXY-4-FORMAMIDO-L-ARABINOSE TRANSFERASE-RELATED"/>
    <property type="match status" value="1"/>
</dbReference>
<feature type="transmembrane region" description="Helical" evidence="1">
    <location>
        <begin position="271"/>
        <end position="292"/>
    </location>
</feature>
<name>A0A2Z4Y691_SUMC1</name>
<dbReference type="Gene3D" id="3.90.550.10">
    <property type="entry name" value="Spore Coat Polysaccharide Biosynthesis Protein SpsA, Chain A"/>
    <property type="match status" value="1"/>
</dbReference>
<dbReference type="SUPFAM" id="SSF53448">
    <property type="entry name" value="Nucleotide-diphospho-sugar transferases"/>
    <property type="match status" value="1"/>
</dbReference>
<dbReference type="Proteomes" id="UP000262583">
    <property type="component" value="Chromosome"/>
</dbReference>
<dbReference type="CDD" id="cd04179">
    <property type="entry name" value="DPM_DPG-synthase_like"/>
    <property type="match status" value="1"/>
</dbReference>
<feature type="transmembrane region" description="Helical" evidence="1">
    <location>
        <begin position="172"/>
        <end position="191"/>
    </location>
</feature>
<dbReference type="Pfam" id="PF00535">
    <property type="entry name" value="Glycos_transf_2"/>
    <property type="match status" value="1"/>
</dbReference>
<dbReference type="InterPro" id="IPR029044">
    <property type="entry name" value="Nucleotide-diphossugar_trans"/>
</dbReference>
<evidence type="ECO:0000259" key="2">
    <source>
        <dbReference type="Pfam" id="PF00535"/>
    </source>
</evidence>
<accession>A0A2Z4Y691</accession>
<evidence type="ECO:0000313" key="4">
    <source>
        <dbReference type="Proteomes" id="UP000262583"/>
    </source>
</evidence>
<proteinExistence type="predicted"/>
<keyword evidence="1" id="KW-0472">Membrane</keyword>
<keyword evidence="3" id="KW-0808">Transferase</keyword>
<gene>
    <name evidence="3" type="ORF">BRCON_1937</name>
</gene>